<evidence type="ECO:0000256" key="4">
    <source>
        <dbReference type="ARBA" id="ARBA00023136"/>
    </source>
</evidence>
<evidence type="ECO:0000256" key="2">
    <source>
        <dbReference type="ARBA" id="ARBA00022692"/>
    </source>
</evidence>
<name>A0A9X2F5J6_9SPHI</name>
<keyword evidence="8" id="KW-1185">Reference proteome</keyword>
<feature type="domain" description="Translocation and assembly module TamB C-terminal" evidence="6">
    <location>
        <begin position="1169"/>
        <end position="1620"/>
    </location>
</feature>
<gene>
    <name evidence="7" type="ORF">NF867_17495</name>
</gene>
<dbReference type="GO" id="GO:0005886">
    <property type="term" value="C:plasma membrane"/>
    <property type="evidence" value="ECO:0007669"/>
    <property type="project" value="InterPro"/>
</dbReference>
<evidence type="ECO:0000256" key="1">
    <source>
        <dbReference type="ARBA" id="ARBA00004167"/>
    </source>
</evidence>
<dbReference type="RefSeq" id="WP_252589691.1">
    <property type="nucleotide sequence ID" value="NZ_JAMWYS010000058.1"/>
</dbReference>
<comment type="caution">
    <text evidence="7">The sequence shown here is derived from an EMBL/GenBank/DDBJ whole genome shotgun (WGS) entry which is preliminary data.</text>
</comment>
<dbReference type="GO" id="GO:0009306">
    <property type="term" value="P:protein secretion"/>
    <property type="evidence" value="ECO:0007669"/>
    <property type="project" value="InterPro"/>
</dbReference>
<reference evidence="7" key="1">
    <citation type="submission" date="2022-06" db="EMBL/GenBank/DDBJ databases">
        <title>Solitalea sp. MAHUQ-68 isolated from rhizospheric soil.</title>
        <authorList>
            <person name="Huq M.A."/>
        </authorList>
    </citation>
    <scope>NUCLEOTIDE SEQUENCE</scope>
    <source>
        <strain evidence="7">MAHUQ-68</strain>
    </source>
</reference>
<proteinExistence type="predicted"/>
<dbReference type="EMBL" id="JAMWYS010000058">
    <property type="protein sequence ID" value="MCO4294660.1"/>
    <property type="molecule type" value="Genomic_DNA"/>
</dbReference>
<sequence length="1672" mass="185955">MLWIFSVVAFLLLLVSLVLYVPPVQNFVKDKLVSYLKKKTQTEIQLASIHLKFPKAIELQGLYIEDQQKDTLLYAGKLYVDISMLQLFNNKIDVQHAELENVTAHIYRKLPDTVYNFAFIPKAFSSPADTIADTTKSESLSFSLGKMELRKIYLTYFDEVSGDSALLSLGELQTTIDKFDLANPTYKIDQFKLSNVKGYYYEREGLIKASAEPIKEKEAASKLPDIGLHSIALEHIDLLYKNAINGTYAALKLNDFNAKVKSVDLNTQAVEIKSLQWDGLSAIVALDKSASKPDTATIADTTQNNWHISLHQLNVNNTSIKYDNNLIKPLLSGIDYNHLALENVLITASDILYSPKGTSANVANLRFKEKSGFELKKLKGLLTYDDKGASLKEFELITNHSAINSELEVTYPSLAVVSKDIGLLGINAQIKQLDLGTEDLAYFQPELLTNVYVKKLRGKTFHLQGDINGRVNDLKIENLLLTTSATKLYVSGSLKGLPNVEKGIYDIQLHELSTTNNDIASLVPPNLLPPSINLPGRLLLKGDFKGSVKNFKTNATLASTLGTVQLNAQMIEGNKPGYEQYQALVNVKELNVGKLLKQEQHLGKVSLTAAVKGRGTKVSTANAWAKGLIRYIDYKGYRYSNLNLRGSLHSQLAELQAEMTDPNLSFTLNGAANLGQKYPSVNLSLVVDSANLTALNLTTDHIKFRGELKANLPTADPDYLNGRVDLFNFLITKEKLQFPIDSVQMVAITTADSSSLFLKSPIVNASLKGKYQLSNIGSALNQIINSYYKNELVKKNAFPPQQMELKATISSPKFVQEFFPELKRFETATVNGTLNSASNQFSLKASLPSIVYQQMEVDSLQLAINTDSSKLAYRLSFDKFVHPELTMYATQLKGKAFDNQLTLDFSVDDNDHKEKYFLEGNLKSENNVTEFRLGKHLLLNYEDWQVPDDNYLKYSAKGIIINKLEISDGHQQLKINSKTLNEKAPVVVLLKDFNLETLTKFAEQDSAFVGGTINGTATIENVTTNALFVTDLSVDRFRFKTSVVGDIRIKVDNRQTNAYNADVSISGMDNDVKLNGVYFTKPQSAFDLNLVINKLNLKSIESFTFGQIKNSTGFINGKTAIKGTVDKPDINGEINFNQAGFLLSYLNSYFSLQNEKISINQEGIHFNEFTIQDSAKNEAVINGSIYTKAFTDYSFGLTVTTDNFRALNTKQNNNDLYYGPVYIDSDIKITGTLDQPKANINAKLREKSVFTVVLPTATASVVDREGVIEFVDMDLVRKGITLTYEDMPSATSKTTFKGFELSATIEIDKDAELHIIVDQQSGDNLRVKGAALMNATMDLSGKLSLTGTYLISEGSYELSMSGLIRRKFNIKEGSSITWTGEPTSANVDITAVYSLETSAMELFENQVNSASATDRNKYKQKLPFEVNLIIKNELLHPEISFQLDMPEEERSRYEISSNVYNRIKQINTDESELNKQVLGLLVMNRFIASDPFSSLQSSGGGGVESLARQSASKLLSEQLNNLAGDLIKGVDLSFDLASEEDYSSGKLENRTDLNVGVSKELFGGRTSVYVGSNFELEGQDTPNKKSTNIAGDVAIEYKLSRDGRYKLRAYRKDEYQSIIEGQVIETGLSFILTMDYDHFKELFHKSKDRSLIKSKKKNKKAANSTADTGVKQ</sequence>
<evidence type="ECO:0000256" key="5">
    <source>
        <dbReference type="SAM" id="MobiDB-lite"/>
    </source>
</evidence>
<protein>
    <submittedName>
        <fullName evidence="7">Translocation/assembly module TamB domain-containing protein</fullName>
    </submittedName>
</protein>
<dbReference type="Pfam" id="PF04357">
    <property type="entry name" value="TamB"/>
    <property type="match status" value="1"/>
</dbReference>
<evidence type="ECO:0000313" key="8">
    <source>
        <dbReference type="Proteomes" id="UP001155182"/>
    </source>
</evidence>
<keyword evidence="4" id="KW-0472">Membrane</keyword>
<organism evidence="7 8">
    <name type="scientific">Solitalea agri</name>
    <dbReference type="NCBI Taxonomy" id="2953739"/>
    <lineage>
        <taxon>Bacteria</taxon>
        <taxon>Pseudomonadati</taxon>
        <taxon>Bacteroidota</taxon>
        <taxon>Sphingobacteriia</taxon>
        <taxon>Sphingobacteriales</taxon>
        <taxon>Sphingobacteriaceae</taxon>
        <taxon>Solitalea</taxon>
    </lineage>
</organism>
<feature type="region of interest" description="Disordered" evidence="5">
    <location>
        <begin position="1650"/>
        <end position="1672"/>
    </location>
</feature>
<accession>A0A9X2F5J6</accession>
<evidence type="ECO:0000256" key="3">
    <source>
        <dbReference type="ARBA" id="ARBA00022989"/>
    </source>
</evidence>
<keyword evidence="3" id="KW-1133">Transmembrane helix</keyword>
<comment type="subcellular location">
    <subcellularLocation>
        <location evidence="1">Membrane</location>
        <topology evidence="1">Single-pass membrane protein</topology>
    </subcellularLocation>
</comment>
<dbReference type="Proteomes" id="UP001155182">
    <property type="component" value="Unassembled WGS sequence"/>
</dbReference>
<evidence type="ECO:0000313" key="7">
    <source>
        <dbReference type="EMBL" id="MCO4294660.1"/>
    </source>
</evidence>
<dbReference type="InterPro" id="IPR007452">
    <property type="entry name" value="TamB_C"/>
</dbReference>
<keyword evidence="2" id="KW-0812">Transmembrane</keyword>
<evidence type="ECO:0000259" key="6">
    <source>
        <dbReference type="Pfam" id="PF04357"/>
    </source>
</evidence>